<evidence type="ECO:0000313" key="6">
    <source>
        <dbReference type="EMBL" id="JAG59066.1"/>
    </source>
</evidence>
<dbReference type="PRINTS" id="PR00081">
    <property type="entry name" value="GDHRDH"/>
</dbReference>
<dbReference type="PROSITE" id="PS00061">
    <property type="entry name" value="ADH_SHORT"/>
    <property type="match status" value="1"/>
</dbReference>
<evidence type="ECO:0000313" key="7">
    <source>
        <dbReference type="EMBL" id="JAQ03906.1"/>
    </source>
</evidence>
<reference evidence="7" key="4">
    <citation type="journal article" date="2016" name="Gigascience">
        <title>De novo construction of an expanded transcriptome assembly for the western tarnished plant bug, Lygus hesperus.</title>
        <authorList>
            <person name="Tassone E.E."/>
            <person name="Geib S.M."/>
            <person name="Hall B."/>
            <person name="Fabrick J.A."/>
            <person name="Brent C.S."/>
            <person name="Hull J.J."/>
        </authorList>
    </citation>
    <scope>NUCLEOTIDE SEQUENCE</scope>
</reference>
<organism evidence="5">
    <name type="scientific">Lygus hesperus</name>
    <name type="common">Western plant bug</name>
    <dbReference type="NCBI Taxonomy" id="30085"/>
    <lineage>
        <taxon>Eukaryota</taxon>
        <taxon>Metazoa</taxon>
        <taxon>Ecdysozoa</taxon>
        <taxon>Arthropoda</taxon>
        <taxon>Hexapoda</taxon>
        <taxon>Insecta</taxon>
        <taxon>Pterygota</taxon>
        <taxon>Neoptera</taxon>
        <taxon>Paraneoptera</taxon>
        <taxon>Hemiptera</taxon>
        <taxon>Heteroptera</taxon>
        <taxon>Panheteroptera</taxon>
        <taxon>Cimicomorpha</taxon>
        <taxon>Miridae</taxon>
        <taxon>Mirini</taxon>
        <taxon>Lygus</taxon>
    </lineage>
</organism>
<protein>
    <submittedName>
        <fullName evidence="5">Dehydrogenase/reductase SDR family member 7</fullName>
    </submittedName>
</protein>
<dbReference type="GO" id="GO:0006629">
    <property type="term" value="P:lipid metabolic process"/>
    <property type="evidence" value="ECO:0007669"/>
    <property type="project" value="UniProtKB-ARBA"/>
</dbReference>
<evidence type="ECO:0000259" key="4">
    <source>
        <dbReference type="SMART" id="SM00822"/>
    </source>
</evidence>
<evidence type="ECO:0000256" key="3">
    <source>
        <dbReference type="SAM" id="Phobius"/>
    </source>
</evidence>
<dbReference type="EMBL" id="GBHO01040042">
    <property type="protein sequence ID" value="JAG03562.1"/>
    <property type="molecule type" value="Transcribed_RNA"/>
</dbReference>
<dbReference type="InterPro" id="IPR020904">
    <property type="entry name" value="Sc_DH/Rdtase_CS"/>
</dbReference>
<evidence type="ECO:0000313" key="8">
    <source>
        <dbReference type="EMBL" id="JAQ10024.1"/>
    </source>
</evidence>
<dbReference type="EMBL" id="GBRD01006755">
    <property type="protein sequence ID" value="JAG59066.1"/>
    <property type="molecule type" value="Transcribed_RNA"/>
</dbReference>
<keyword evidence="3" id="KW-0472">Membrane</keyword>
<proteinExistence type="inferred from homology"/>
<comment type="similarity">
    <text evidence="2">Belongs to the short-chain dehydrogenases/reductases (SDR) family.</text>
</comment>
<dbReference type="InterPro" id="IPR057326">
    <property type="entry name" value="KR_dom"/>
</dbReference>
<gene>
    <name evidence="5" type="primary">DHRS7</name>
    <name evidence="7" type="synonym">DHRS7_0</name>
    <name evidence="8" type="synonym">DHRS7_1</name>
    <name evidence="5" type="ORF">CM83_45811</name>
    <name evidence="8" type="ORF">g.63608</name>
    <name evidence="7" type="ORF">g.63609</name>
</gene>
<feature type="transmembrane region" description="Helical" evidence="3">
    <location>
        <begin position="6"/>
        <end position="25"/>
    </location>
</feature>
<reference evidence="6" key="3">
    <citation type="submission" date="2014-09" db="EMBL/GenBank/DDBJ databases">
        <authorList>
            <person name="Magalhaes I.L.F."/>
            <person name="Oliveira U."/>
            <person name="Santos F.R."/>
            <person name="Vidigal T.H.D.A."/>
            <person name="Brescovit A.D."/>
            <person name="Santos A.J."/>
        </authorList>
    </citation>
    <scope>NUCLEOTIDE SEQUENCE</scope>
</reference>
<accession>A0A0A9W551</accession>
<dbReference type="SMART" id="SM00822">
    <property type="entry name" value="PKS_KR"/>
    <property type="match status" value="1"/>
</dbReference>
<sequence length="325" mass="35962">MELLTLIGLIVVVYFAVYVLLLPMIDCDLGLWYADNFGRRLDEFKGKVVWITGASSGIGEFLAVEMAKHGAKLVLTARSVLNLERVKGRCLEAGCTIEDILLLPCDITDTAKHEEMFARVVTHFGKLNILVNNAGRSQRAVWETIEPEVDRELFDLNVFSVVSLSRLAVKYFLKVGKGHLVATSSLAGVIGAPFSGSYTASKHALHGYYRSLRTEKLGKRISVTLICPGPVFSNFLANCFTGKHGELFGQDVAPSDRRMTTARCAYLSAVAIINKLDEAWVGMFPVVPITYLLVFFPTLSKWIAQFVGTKEIMKLRDSRVVMDSS</sequence>
<dbReference type="EMBL" id="GDHC01008605">
    <property type="protein sequence ID" value="JAQ10024.1"/>
    <property type="molecule type" value="Transcribed_RNA"/>
</dbReference>
<name>A0A0A9W551_LYGHE</name>
<dbReference type="SUPFAM" id="SSF51735">
    <property type="entry name" value="NAD(P)-binding Rossmann-fold domains"/>
    <property type="match status" value="1"/>
</dbReference>
<evidence type="ECO:0000256" key="1">
    <source>
        <dbReference type="ARBA" id="ARBA00023002"/>
    </source>
</evidence>
<evidence type="ECO:0000256" key="2">
    <source>
        <dbReference type="RuleBase" id="RU000363"/>
    </source>
</evidence>
<dbReference type="InterPro" id="IPR036291">
    <property type="entry name" value="NAD(P)-bd_dom_sf"/>
</dbReference>
<dbReference type="EMBL" id="GDHC01014723">
    <property type="protein sequence ID" value="JAQ03906.1"/>
    <property type="molecule type" value="Transcribed_RNA"/>
</dbReference>
<dbReference type="InterPro" id="IPR053011">
    <property type="entry name" value="SDR_family_member_7"/>
</dbReference>
<dbReference type="PRINTS" id="PR00080">
    <property type="entry name" value="SDRFAMILY"/>
</dbReference>
<dbReference type="InterPro" id="IPR002347">
    <property type="entry name" value="SDR_fam"/>
</dbReference>
<reference evidence="5" key="1">
    <citation type="journal article" date="2014" name="PLoS ONE">
        <title>Transcriptome-Based Identification of ABC Transporters in the Western Tarnished Plant Bug Lygus hesperus.</title>
        <authorList>
            <person name="Hull J.J."/>
            <person name="Chaney K."/>
            <person name="Geib S.M."/>
            <person name="Fabrick J.A."/>
            <person name="Brent C.S."/>
            <person name="Walsh D."/>
            <person name="Lavine L.C."/>
        </authorList>
    </citation>
    <scope>NUCLEOTIDE SEQUENCE</scope>
</reference>
<dbReference type="PANTHER" id="PTHR44269:SF1">
    <property type="entry name" value="DEHYDROGENASE_REDUCTASE SDR FAMILY MEMBER 7"/>
    <property type="match status" value="1"/>
</dbReference>
<dbReference type="GO" id="GO:0016491">
    <property type="term" value="F:oxidoreductase activity"/>
    <property type="evidence" value="ECO:0007669"/>
    <property type="project" value="UniProtKB-KW"/>
</dbReference>
<keyword evidence="3" id="KW-1133">Transmembrane helix</keyword>
<keyword evidence="3" id="KW-0812">Transmembrane</keyword>
<dbReference type="AlphaFoldDB" id="A0A0A9W551"/>
<dbReference type="Pfam" id="PF00106">
    <property type="entry name" value="adh_short"/>
    <property type="match status" value="1"/>
</dbReference>
<dbReference type="PANTHER" id="PTHR44269">
    <property type="entry name" value="DEHYDROGENASE/REDUCTASE SDR FAMILY MEMBER 7-RELATED"/>
    <property type="match status" value="1"/>
</dbReference>
<evidence type="ECO:0000313" key="5">
    <source>
        <dbReference type="EMBL" id="JAG03562.1"/>
    </source>
</evidence>
<dbReference type="Gene3D" id="3.40.50.720">
    <property type="entry name" value="NAD(P)-binding Rossmann-like Domain"/>
    <property type="match status" value="1"/>
</dbReference>
<reference evidence="5" key="2">
    <citation type="submission" date="2014-07" db="EMBL/GenBank/DDBJ databases">
        <authorList>
            <person name="Hull J."/>
        </authorList>
    </citation>
    <scope>NUCLEOTIDE SEQUENCE</scope>
</reference>
<keyword evidence="1" id="KW-0560">Oxidoreductase</keyword>
<feature type="domain" description="Ketoreductase" evidence="4">
    <location>
        <begin position="47"/>
        <end position="229"/>
    </location>
</feature>